<keyword evidence="5" id="KW-1185">Reference proteome</keyword>
<name>A0ABQ8DZR6_BRANA</name>
<dbReference type="Proteomes" id="UP000824890">
    <property type="component" value="Unassembled WGS sequence"/>
</dbReference>
<organism evidence="4 5">
    <name type="scientific">Brassica napus</name>
    <name type="common">Rape</name>
    <dbReference type="NCBI Taxonomy" id="3708"/>
    <lineage>
        <taxon>Eukaryota</taxon>
        <taxon>Viridiplantae</taxon>
        <taxon>Streptophyta</taxon>
        <taxon>Embryophyta</taxon>
        <taxon>Tracheophyta</taxon>
        <taxon>Spermatophyta</taxon>
        <taxon>Magnoliopsida</taxon>
        <taxon>eudicotyledons</taxon>
        <taxon>Gunneridae</taxon>
        <taxon>Pentapetalae</taxon>
        <taxon>rosids</taxon>
        <taxon>malvids</taxon>
        <taxon>Brassicales</taxon>
        <taxon>Brassicaceae</taxon>
        <taxon>Brassiceae</taxon>
        <taxon>Brassica</taxon>
    </lineage>
</organism>
<feature type="repeat" description="PPR" evidence="3">
    <location>
        <begin position="318"/>
        <end position="352"/>
    </location>
</feature>
<dbReference type="PROSITE" id="PS51375">
    <property type="entry name" value="PPR"/>
    <property type="match status" value="3"/>
</dbReference>
<evidence type="ECO:0000256" key="2">
    <source>
        <dbReference type="ARBA" id="ARBA00022737"/>
    </source>
</evidence>
<evidence type="ECO:0000256" key="3">
    <source>
        <dbReference type="PROSITE-ProRule" id="PRU00708"/>
    </source>
</evidence>
<feature type="repeat" description="PPR" evidence="3">
    <location>
        <begin position="206"/>
        <end position="240"/>
    </location>
</feature>
<accession>A0ABQ8DZR6</accession>
<dbReference type="Pfam" id="PF13041">
    <property type="entry name" value="PPR_2"/>
    <property type="match status" value="2"/>
</dbReference>
<gene>
    <name evidence="4" type="ORF">HID58_011979</name>
</gene>
<keyword evidence="2" id="KW-0677">Repeat</keyword>
<feature type="repeat" description="PPR" evidence="3">
    <location>
        <begin position="283"/>
        <end position="317"/>
    </location>
</feature>
<proteinExistence type="inferred from homology"/>
<dbReference type="Gene3D" id="1.25.40.10">
    <property type="entry name" value="Tetratricopeptide repeat domain"/>
    <property type="match status" value="3"/>
</dbReference>
<comment type="caution">
    <text evidence="4">The sequence shown here is derived from an EMBL/GenBank/DDBJ whole genome shotgun (WGS) entry which is preliminary data.</text>
</comment>
<dbReference type="PANTHER" id="PTHR47938">
    <property type="entry name" value="RESPIRATORY COMPLEX I CHAPERONE (CIA84), PUTATIVE (AFU_ORTHOLOGUE AFUA_2G06020)-RELATED"/>
    <property type="match status" value="1"/>
</dbReference>
<dbReference type="InterPro" id="IPR002885">
    <property type="entry name" value="PPR_rpt"/>
</dbReference>
<dbReference type="NCBIfam" id="TIGR00756">
    <property type="entry name" value="PPR"/>
    <property type="match status" value="3"/>
</dbReference>
<evidence type="ECO:0008006" key="6">
    <source>
        <dbReference type="Google" id="ProtNLM"/>
    </source>
</evidence>
<comment type="similarity">
    <text evidence="1">Belongs to the PPR family. P subfamily.</text>
</comment>
<dbReference type="EMBL" id="JAGKQM010000003">
    <property type="protein sequence ID" value="KAH0934862.1"/>
    <property type="molecule type" value="Genomic_DNA"/>
</dbReference>
<reference evidence="4 5" key="1">
    <citation type="submission" date="2021-05" db="EMBL/GenBank/DDBJ databases">
        <title>Genome Assembly of Synthetic Allotetraploid Brassica napus Reveals Homoeologous Exchanges between Subgenomes.</title>
        <authorList>
            <person name="Davis J.T."/>
        </authorList>
    </citation>
    <scope>NUCLEOTIDE SEQUENCE [LARGE SCALE GENOMIC DNA]</scope>
    <source>
        <strain evidence="5">cv. Da-Ae</strain>
        <tissue evidence="4">Seedling</tissue>
    </source>
</reference>
<protein>
    <recommendedName>
        <fullName evidence="6">Pentatricopeptide repeat-containing protein</fullName>
    </recommendedName>
</protein>
<evidence type="ECO:0000256" key="1">
    <source>
        <dbReference type="ARBA" id="ARBA00007626"/>
    </source>
</evidence>
<evidence type="ECO:0000313" key="4">
    <source>
        <dbReference type="EMBL" id="KAH0934862.1"/>
    </source>
</evidence>
<evidence type="ECO:0000313" key="5">
    <source>
        <dbReference type="Proteomes" id="UP000824890"/>
    </source>
</evidence>
<dbReference type="PANTHER" id="PTHR47938:SF9">
    <property type="entry name" value="OS10G0422300 PROTEIN"/>
    <property type="match status" value="1"/>
</dbReference>
<dbReference type="Pfam" id="PF01535">
    <property type="entry name" value="PPR"/>
    <property type="match status" value="2"/>
</dbReference>
<dbReference type="InterPro" id="IPR011990">
    <property type="entry name" value="TPR-like_helical_dom_sf"/>
</dbReference>
<sequence length="492" mass="55755">MISLVRSKGLAFLTNTTKLTRCLCSNHLVDHASTELQEVIRIVSSHIGGLDELEEHLNKVSVSPSPNFVTQVIDSCKNETSPRRLLRFFSWSCKHLGSSLQDKEFNHVLRVLSEKKDYTAIQILLSDLRKENRAMDKQTFSLVAETLVKIGKEEDAIGIFKILDKFSCPQDSFTVTTIISALCSKGHVKRALGVMHHHKDLISGNELSVYRSLLFGWSVQRNVKEARRVIQDMKSAGIAPDLFCYNTMLTCLCERNVTRNPSGLVPEALNIMLEMRSYKVQPTSLSYNILLSCLGRTRRVKESCQILEQMKRSGCEPDTASYYFVVRVLYLTGRFGKGNQTVDEMIERGLRPERKFYYDLIGVLCGVKRVNFALQLFEKMKRSSVGGYGQVYDLLIPKLCKGGDFEKGRELWEEAMSLGVTLSCSIELLDPCVTEVFKPMKKKEEAALVDPRALSLKIRPKMDKAKPKGLVDFHNTISPPFPDDFLSADWWT</sequence>